<accession>E0IDM0</accession>
<comment type="similarity">
    <text evidence="1">Belongs to the GppA/Ppx family.</text>
</comment>
<dbReference type="AlphaFoldDB" id="E0IDM0"/>
<evidence type="ECO:0000256" key="1">
    <source>
        <dbReference type="ARBA" id="ARBA00007125"/>
    </source>
</evidence>
<dbReference type="CDD" id="cd24052">
    <property type="entry name" value="ASKHA_NBD_HpPPX-GppA-like"/>
    <property type="match status" value="1"/>
</dbReference>
<dbReference type="eggNOG" id="COG0248">
    <property type="taxonomic scope" value="Bacteria"/>
</dbReference>
<keyword evidence="2" id="KW-0378">Hydrolase</keyword>
<protein>
    <submittedName>
        <fullName evidence="5">Ppx/GppA phosphatase</fullName>
    </submittedName>
</protein>
<sequence>MTEQRIGIIDIGSNSIRLAVYERTANGAHRVIDGGKRPARLSGEIDEQGRIRSEKIDELIGILNHYRLICAHHRTGRIRAVATAAIRNATNRDEVVERLLNETGLAVEVLSGEEEARFGYLGMINTIDIREGFLIDIGGGSTEISLFRDRTLVQSVSFPFGCVNMTRAFQDDSGMLADDDLSVLEHAISKALDQEPWLSWTPGLPLIGVGGTVRALGKLDQAATRYAFPLTHNYAISSSNADAIFDQLRTMPLDKRRKVPGLSKDRADVIVIGMAILRVIYRKLRSTHYLICGAGLRDGLFFDTRFTNQSRLDDVLGYSVRNLSLLHPEAPQPHLMQVNRLSMQLYESLKKQASLPARTEVWLDAASSLFRIGASIDYLQYAKHTFYLIVNSNLNGLTHREIVLIAAIASFKSKSRFRQQVAEYRELLDEADIEIVAQLGMLLQLAVALDRSETQSIGRLAISVSQGTLKLDALTCSGPLDVERAEVDELSKDFRKIWQLTPILHSPYIV</sequence>
<evidence type="ECO:0000256" key="2">
    <source>
        <dbReference type="ARBA" id="ARBA00022801"/>
    </source>
</evidence>
<evidence type="ECO:0000313" key="6">
    <source>
        <dbReference type="Proteomes" id="UP000005387"/>
    </source>
</evidence>
<dbReference type="PANTHER" id="PTHR30005:SF0">
    <property type="entry name" value="RETROGRADE REGULATION PROTEIN 2"/>
    <property type="match status" value="1"/>
</dbReference>
<dbReference type="InterPro" id="IPR043129">
    <property type="entry name" value="ATPase_NBD"/>
</dbReference>
<dbReference type="Gene3D" id="3.30.420.150">
    <property type="entry name" value="Exopolyphosphatase. Domain 2"/>
    <property type="match status" value="1"/>
</dbReference>
<dbReference type="GO" id="GO:0006357">
    <property type="term" value="P:regulation of transcription by RNA polymerase II"/>
    <property type="evidence" value="ECO:0007669"/>
    <property type="project" value="TreeGrafter"/>
</dbReference>
<dbReference type="OrthoDB" id="9807195at2"/>
<dbReference type="Gene3D" id="1.10.3210.10">
    <property type="entry name" value="Hypothetical protein af1432"/>
    <property type="match status" value="1"/>
</dbReference>
<dbReference type="Proteomes" id="UP000005387">
    <property type="component" value="Unassembled WGS sequence"/>
</dbReference>
<dbReference type="EMBL" id="AEDD01000011">
    <property type="protein sequence ID" value="EFM09224.1"/>
    <property type="molecule type" value="Genomic_DNA"/>
</dbReference>
<dbReference type="SUPFAM" id="SSF109604">
    <property type="entry name" value="HD-domain/PDEase-like"/>
    <property type="match status" value="1"/>
</dbReference>
<dbReference type="InterPro" id="IPR050273">
    <property type="entry name" value="GppA/Ppx_hydrolase"/>
</dbReference>
<name>E0IDM0_9BACL</name>
<proteinExistence type="inferred from homology"/>
<dbReference type="InterPro" id="IPR003695">
    <property type="entry name" value="Ppx_GppA_N"/>
</dbReference>
<evidence type="ECO:0000313" key="5">
    <source>
        <dbReference type="EMBL" id="EFM09224.1"/>
    </source>
</evidence>
<evidence type="ECO:0000259" key="3">
    <source>
        <dbReference type="Pfam" id="PF02541"/>
    </source>
</evidence>
<evidence type="ECO:0000259" key="4">
    <source>
        <dbReference type="Pfam" id="PF21447"/>
    </source>
</evidence>
<dbReference type="InterPro" id="IPR030673">
    <property type="entry name" value="PyroPPase_GppA_Ppx"/>
</dbReference>
<gene>
    <name evidence="5" type="ORF">PaecuDRAFT_3761</name>
</gene>
<dbReference type="Gene3D" id="3.30.420.40">
    <property type="match status" value="1"/>
</dbReference>
<dbReference type="Pfam" id="PF02541">
    <property type="entry name" value="Ppx-GppA"/>
    <property type="match status" value="1"/>
</dbReference>
<dbReference type="PIRSF" id="PIRSF001267">
    <property type="entry name" value="Pyrophosphatase_GppA_Ppx"/>
    <property type="match status" value="1"/>
</dbReference>
<reference evidence="5 6" key="1">
    <citation type="submission" date="2010-07" db="EMBL/GenBank/DDBJ databases">
        <title>The draft genome of Paenibacillus curdlanolyticus YK9.</title>
        <authorList>
            <consortium name="US DOE Joint Genome Institute (JGI-PGF)"/>
            <person name="Lucas S."/>
            <person name="Copeland A."/>
            <person name="Lapidus A."/>
            <person name="Cheng J.-F."/>
            <person name="Bruce D."/>
            <person name="Goodwin L."/>
            <person name="Pitluck S."/>
            <person name="Land M.L."/>
            <person name="Hauser L."/>
            <person name="Chang Y.-J."/>
            <person name="Jeffries C."/>
            <person name="Anderson I.J."/>
            <person name="Johnson E."/>
            <person name="Loganathan U."/>
            <person name="Mulhopadhyay B."/>
            <person name="Kyrpides N."/>
            <person name="Woyke T.J."/>
        </authorList>
    </citation>
    <scope>NUCLEOTIDE SEQUENCE [LARGE SCALE GENOMIC DNA]</scope>
    <source>
        <strain evidence="5 6">YK9</strain>
    </source>
</reference>
<feature type="domain" description="Ppx/GppA phosphatase C-terminal" evidence="4">
    <location>
        <begin position="336"/>
        <end position="467"/>
    </location>
</feature>
<dbReference type="InterPro" id="IPR048950">
    <property type="entry name" value="Ppx_GppA_C"/>
</dbReference>
<dbReference type="STRING" id="717606.PaecuDRAFT_3761"/>
<dbReference type="GO" id="GO:0016787">
    <property type="term" value="F:hydrolase activity"/>
    <property type="evidence" value="ECO:0007669"/>
    <property type="project" value="UniProtKB-KW"/>
</dbReference>
<dbReference type="SUPFAM" id="SSF53067">
    <property type="entry name" value="Actin-like ATPase domain"/>
    <property type="match status" value="2"/>
</dbReference>
<dbReference type="Pfam" id="PF21447">
    <property type="entry name" value="Ppx-GppA_III"/>
    <property type="match status" value="1"/>
</dbReference>
<dbReference type="RefSeq" id="WP_006039747.1">
    <property type="nucleotide sequence ID" value="NZ_AEDD01000011.1"/>
</dbReference>
<organism evidence="5 6">
    <name type="scientific">Paenibacillus curdlanolyticus YK9</name>
    <dbReference type="NCBI Taxonomy" id="717606"/>
    <lineage>
        <taxon>Bacteria</taxon>
        <taxon>Bacillati</taxon>
        <taxon>Bacillota</taxon>
        <taxon>Bacilli</taxon>
        <taxon>Bacillales</taxon>
        <taxon>Paenibacillaceae</taxon>
        <taxon>Paenibacillus</taxon>
    </lineage>
</organism>
<dbReference type="PANTHER" id="PTHR30005">
    <property type="entry name" value="EXOPOLYPHOSPHATASE"/>
    <property type="match status" value="1"/>
</dbReference>
<keyword evidence="6" id="KW-1185">Reference proteome</keyword>
<feature type="domain" description="Ppx/GppA phosphatase N-terminal" evidence="3">
    <location>
        <begin position="27"/>
        <end position="303"/>
    </location>
</feature>